<dbReference type="InterPro" id="IPR001733">
    <property type="entry name" value="Peptidase_S26B"/>
</dbReference>
<protein>
    <recommendedName>
        <fullName evidence="1">Signal peptidase I</fullName>
        <ecNumber evidence="1">3.4.21.89</ecNumber>
    </recommendedName>
</protein>
<dbReference type="NCBIfam" id="TIGR02228">
    <property type="entry name" value="sigpep_I_arch"/>
    <property type="match status" value="1"/>
</dbReference>
<dbReference type="CDD" id="cd06530">
    <property type="entry name" value="S26_SPase_I"/>
    <property type="match status" value="1"/>
</dbReference>
<evidence type="ECO:0000256" key="1">
    <source>
        <dbReference type="NCBIfam" id="TIGR02228"/>
    </source>
</evidence>
<accession>A0A6J4M793</accession>
<evidence type="ECO:0000256" key="2">
    <source>
        <dbReference type="SAM" id="Phobius"/>
    </source>
</evidence>
<keyword evidence="2" id="KW-0812">Transmembrane</keyword>
<proteinExistence type="predicted"/>
<dbReference type="GO" id="GO:0004252">
    <property type="term" value="F:serine-type endopeptidase activity"/>
    <property type="evidence" value="ECO:0007669"/>
    <property type="project" value="UniProtKB-UniRule"/>
</dbReference>
<feature type="transmembrane region" description="Helical" evidence="2">
    <location>
        <begin position="152"/>
        <end position="172"/>
    </location>
</feature>
<reference evidence="3" key="1">
    <citation type="submission" date="2020-02" db="EMBL/GenBank/DDBJ databases">
        <authorList>
            <person name="Meier V. D."/>
        </authorList>
    </citation>
    <scope>NUCLEOTIDE SEQUENCE</scope>
    <source>
        <strain evidence="3">AVDCRST_MAG34</strain>
    </source>
</reference>
<dbReference type="GO" id="GO:0009003">
    <property type="term" value="F:signal peptidase activity"/>
    <property type="evidence" value="ECO:0007669"/>
    <property type="project" value="UniProtKB-EC"/>
</dbReference>
<gene>
    <name evidence="3" type="ORF">AVDCRST_MAG34-1829</name>
</gene>
<dbReference type="EC" id="3.4.21.89" evidence="1"/>
<organism evidence="3">
    <name type="scientific">uncultured Nocardioidaceae bacterium</name>
    <dbReference type="NCBI Taxonomy" id="253824"/>
    <lineage>
        <taxon>Bacteria</taxon>
        <taxon>Bacillati</taxon>
        <taxon>Actinomycetota</taxon>
        <taxon>Actinomycetes</taxon>
        <taxon>Propionibacteriales</taxon>
        <taxon>Nocardioidaceae</taxon>
        <taxon>environmental samples</taxon>
    </lineage>
</organism>
<keyword evidence="3" id="KW-0378">Hydrolase</keyword>
<evidence type="ECO:0000313" key="3">
    <source>
        <dbReference type="EMBL" id="CAA9352017.1"/>
    </source>
</evidence>
<dbReference type="AlphaFoldDB" id="A0A6J4M793"/>
<keyword evidence="2" id="KW-0472">Membrane</keyword>
<dbReference type="PANTHER" id="PTHR10806:SF6">
    <property type="entry name" value="SIGNAL PEPTIDASE COMPLEX CATALYTIC SUBUNIT SEC11"/>
    <property type="match status" value="1"/>
</dbReference>
<dbReference type="GO" id="GO:0016020">
    <property type="term" value="C:membrane"/>
    <property type="evidence" value="ECO:0007669"/>
    <property type="project" value="UniProtKB-UniRule"/>
</dbReference>
<keyword evidence="2" id="KW-1133">Transmembrane helix</keyword>
<dbReference type="EMBL" id="CADCUI010000039">
    <property type="protein sequence ID" value="CAA9352017.1"/>
    <property type="molecule type" value="Genomic_DNA"/>
</dbReference>
<sequence length="193" mass="21187">MTTWSQTTPRRRAGRVAGAVLLAAAIALLVIAVLVPMAAGGKAYTVLTSSMSPALEPGSLAMVRPVDTENIGVGSVITYQLQSDKPEVVTHRVVTMGLREDGSPVFRTKGDANPTPDPEWVRPVQVIGSVWYAVPYVGRLNSLMTPQHRDQLIRAIAVSLMAYGLFELLVAARDRLARRTRQWDRRWGREVAR</sequence>
<name>A0A6J4M793_9ACTN</name>
<dbReference type="PANTHER" id="PTHR10806">
    <property type="entry name" value="SIGNAL PEPTIDASE COMPLEX CATALYTIC SUBUNIT SEC11"/>
    <property type="match status" value="1"/>
</dbReference>
<dbReference type="GO" id="GO:0006465">
    <property type="term" value="P:signal peptide processing"/>
    <property type="evidence" value="ECO:0007669"/>
    <property type="project" value="UniProtKB-UniRule"/>
</dbReference>
<dbReference type="InterPro" id="IPR019533">
    <property type="entry name" value="Peptidase_S26"/>
</dbReference>